<evidence type="ECO:0000313" key="3">
    <source>
        <dbReference type="Proteomes" id="UP000240493"/>
    </source>
</evidence>
<evidence type="ECO:0000313" key="2">
    <source>
        <dbReference type="EMBL" id="PTB44675.1"/>
    </source>
</evidence>
<keyword evidence="1" id="KW-0472">Membrane</keyword>
<proteinExistence type="predicted"/>
<keyword evidence="1" id="KW-0812">Transmembrane</keyword>
<reference evidence="2 3" key="1">
    <citation type="submission" date="2016-07" db="EMBL/GenBank/DDBJ databases">
        <title>Multiple horizontal gene transfer events from other fungi enriched the ability of initially mycotrophic Trichoderma (Ascomycota) to feed on dead plant biomass.</title>
        <authorList>
            <consortium name="DOE Joint Genome Institute"/>
            <person name="Aerts A."/>
            <person name="Atanasova L."/>
            <person name="Chenthamara K."/>
            <person name="Zhang J."/>
            <person name="Grujic M."/>
            <person name="Henrissat B."/>
            <person name="Kuo A."/>
            <person name="Salamov A."/>
            <person name="Lipzen A."/>
            <person name="Labutti K."/>
            <person name="Barry K."/>
            <person name="Miao Y."/>
            <person name="Rahimi M.J."/>
            <person name="Shen Q."/>
            <person name="Grigoriev I.V."/>
            <person name="Kubicek C.P."/>
            <person name="Druzhinina I.S."/>
        </authorList>
    </citation>
    <scope>NUCLEOTIDE SEQUENCE [LARGE SCALE GENOMIC DNA]</scope>
    <source>
        <strain evidence="2 3">CBS 433.97</strain>
    </source>
</reference>
<name>A0A2T3ZIN4_TRIA4</name>
<protein>
    <submittedName>
        <fullName evidence="2">Uncharacterized protein</fullName>
    </submittedName>
</protein>
<evidence type="ECO:0000256" key="1">
    <source>
        <dbReference type="SAM" id="Phobius"/>
    </source>
</evidence>
<accession>A0A2T3ZIN4</accession>
<dbReference type="AlphaFoldDB" id="A0A2T3ZIN4"/>
<keyword evidence="1" id="KW-1133">Transmembrane helix</keyword>
<dbReference type="Proteomes" id="UP000240493">
    <property type="component" value="Unassembled WGS sequence"/>
</dbReference>
<dbReference type="EMBL" id="KZ679258">
    <property type="protein sequence ID" value="PTB44675.1"/>
    <property type="molecule type" value="Genomic_DNA"/>
</dbReference>
<feature type="transmembrane region" description="Helical" evidence="1">
    <location>
        <begin position="20"/>
        <end position="48"/>
    </location>
</feature>
<organism evidence="2 3">
    <name type="scientific">Trichoderma asperellum (strain ATCC 204424 / CBS 433.97 / NBRC 101777)</name>
    <dbReference type="NCBI Taxonomy" id="1042311"/>
    <lineage>
        <taxon>Eukaryota</taxon>
        <taxon>Fungi</taxon>
        <taxon>Dikarya</taxon>
        <taxon>Ascomycota</taxon>
        <taxon>Pezizomycotina</taxon>
        <taxon>Sordariomycetes</taxon>
        <taxon>Hypocreomycetidae</taxon>
        <taxon>Hypocreales</taxon>
        <taxon>Hypocreaceae</taxon>
        <taxon>Trichoderma</taxon>
    </lineage>
</organism>
<sequence length="156" mass="17568">MSRRRAYRIRHSLLQQQRLFVLSICLLSLPLSSSLPLAFVIGAVWLGWWQIGSTSGRQARRGVPEMDGGCEMRCAEMTEPNVSQGAPTTQTDDVASWQTQEKRRAMQLKEDRGRPSMGLAKAGFEAAESRLDDFRFSPDSRWANGWPEMGWAGGRH</sequence>
<keyword evidence="3" id="KW-1185">Reference proteome</keyword>
<gene>
    <name evidence="2" type="ORF">M441DRAFT_44705</name>
</gene>